<proteinExistence type="inferred from homology"/>
<feature type="transmembrane region" description="Helical" evidence="10">
    <location>
        <begin position="125"/>
        <end position="145"/>
    </location>
</feature>
<comment type="subcellular location">
    <subcellularLocation>
        <location evidence="1">Membrane</location>
        <topology evidence="1">Multi-pass membrane protein</topology>
    </subcellularLocation>
</comment>
<feature type="transmembrane region" description="Helical" evidence="10">
    <location>
        <begin position="70"/>
        <end position="89"/>
    </location>
</feature>
<feature type="transmembrane region" description="Helical" evidence="10">
    <location>
        <begin position="188"/>
        <end position="211"/>
    </location>
</feature>
<feature type="transmembrane region" description="Helical" evidence="10">
    <location>
        <begin position="157"/>
        <end position="176"/>
    </location>
</feature>
<keyword evidence="4" id="KW-0762">Sugar transport</keyword>
<dbReference type="PANTHER" id="PTHR48020">
    <property type="entry name" value="PROTON MYO-INOSITOL COTRANSPORTER"/>
    <property type="match status" value="1"/>
</dbReference>
<dbReference type="KEGG" id="cmo:103489598"/>
<dbReference type="InterPro" id="IPR036259">
    <property type="entry name" value="MFS_trans_sf"/>
</dbReference>
<evidence type="ECO:0000256" key="10">
    <source>
        <dbReference type="SAM" id="Phobius"/>
    </source>
</evidence>
<evidence type="ECO:0000313" key="13">
    <source>
        <dbReference type="Proteomes" id="UP001652600"/>
    </source>
</evidence>
<dbReference type="PROSITE" id="PS50850">
    <property type="entry name" value="MFS"/>
    <property type="match status" value="1"/>
</dbReference>
<dbReference type="SUPFAM" id="SSF103473">
    <property type="entry name" value="MFS general substrate transporter"/>
    <property type="match status" value="1"/>
</dbReference>
<evidence type="ECO:0000313" key="12">
    <source>
        <dbReference type="EnsemblPlants" id="MELO3C012547.2.1"/>
    </source>
</evidence>
<sequence>MAGGKDEDSATSGLRFPLIESGEKPKRNRFSYVCATIASMSSVLLGYDIGVMSGATLYIQEDFKISDVQVEILVGIVSFYATFGSAAAGKTSDMFGRRYTMAISAGFFFLGAILMGFAPNYGLLMAGRFVAGIGIGYSSLIASVYTTEVSPASARGFLSSFPELFLNVGILLGYVANYAFSGFPLQLGWRFMLGIGFVPSVFLAALVILVMPESPRWLVMQGRLGEAKQVLIRTSDSIEESLQRLDDIKTSVGISASCEDDVVEIPKQISNGRGVWKEFLHPTPAIRHILITAIGVHVFQEATGANAAVLYSPRIFEKAGISSSDQKLLATVAVGVVKTAFILVATVLFDRVGRRPLILMSLGGMAVSLITLGVGLTIIEGSEEERTWLVGLCVAMVLTDVAFFSMGIGPMCYVSSELFPLRLRAQGMSLGMVVNNVMSGIVSMTFLSLYSAITIGGAFFLYAGIAIVGWVFFYVLFPETRGHNLEHVEKLFGNLLWKFSPNNKKYDPTSDDLETTSPDA</sequence>
<evidence type="ECO:0000256" key="1">
    <source>
        <dbReference type="ARBA" id="ARBA00004141"/>
    </source>
</evidence>
<feature type="transmembrane region" description="Helical" evidence="10">
    <location>
        <begin position="101"/>
        <end position="119"/>
    </location>
</feature>
<comment type="similarity">
    <text evidence="2 9">Belongs to the major facilitator superfamily. Sugar transporter (TC 2.A.1.1) family.</text>
</comment>
<dbReference type="GO" id="GO:0016020">
    <property type="term" value="C:membrane"/>
    <property type="evidence" value="ECO:0007669"/>
    <property type="project" value="UniProtKB-SubCell"/>
</dbReference>
<keyword evidence="7 10" id="KW-1133">Transmembrane helix</keyword>
<dbReference type="Gene3D" id="1.20.1250.20">
    <property type="entry name" value="MFS general substrate transporter like domains"/>
    <property type="match status" value="1"/>
</dbReference>
<dbReference type="EnsemblPlants" id="MELO3C012547.2.1">
    <property type="protein sequence ID" value="MELO3C012547.2.1"/>
    <property type="gene ID" value="MELO3C012547.2"/>
</dbReference>
<reference evidence="13" key="3">
    <citation type="submission" date="2025-05" db="UniProtKB">
        <authorList>
            <consortium name="RefSeq"/>
        </authorList>
    </citation>
    <scope>NUCLEOTIDE SEQUENCE [LARGE SCALE GENOMIC DNA]</scope>
</reference>
<evidence type="ECO:0000256" key="7">
    <source>
        <dbReference type="ARBA" id="ARBA00022989"/>
    </source>
</evidence>
<dbReference type="SMR" id="A0A1S3BH35"/>
<dbReference type="InterPro" id="IPR003663">
    <property type="entry name" value="Sugar/inositol_transpt"/>
</dbReference>
<organism evidence="13 14">
    <name type="scientific">Cucumis melo</name>
    <name type="common">Muskmelon</name>
    <dbReference type="NCBI Taxonomy" id="3656"/>
    <lineage>
        <taxon>Eukaryota</taxon>
        <taxon>Viridiplantae</taxon>
        <taxon>Streptophyta</taxon>
        <taxon>Embryophyta</taxon>
        <taxon>Tracheophyta</taxon>
        <taxon>Spermatophyta</taxon>
        <taxon>Magnoliopsida</taxon>
        <taxon>eudicotyledons</taxon>
        <taxon>Gunneridae</taxon>
        <taxon>Pentapetalae</taxon>
        <taxon>rosids</taxon>
        <taxon>fabids</taxon>
        <taxon>Cucurbitales</taxon>
        <taxon>Cucurbitaceae</taxon>
        <taxon>Benincaseae</taxon>
        <taxon>Cucumis</taxon>
    </lineage>
</organism>
<dbReference type="RefSeq" id="XP_008447044.1">
    <property type="nucleotide sequence ID" value="XM_008448822.2"/>
</dbReference>
<dbReference type="AlphaFoldDB" id="A0A1S3BH35"/>
<feature type="transmembrane region" description="Helical" evidence="10">
    <location>
        <begin position="433"/>
        <end position="453"/>
    </location>
</feature>
<dbReference type="PROSITE" id="PS00216">
    <property type="entry name" value="SUGAR_TRANSPORT_1"/>
    <property type="match status" value="1"/>
</dbReference>
<feature type="transmembrane region" description="Helical" evidence="10">
    <location>
        <begin position="459"/>
        <end position="477"/>
    </location>
</feature>
<keyword evidence="8 10" id="KW-0472">Membrane</keyword>
<evidence type="ECO:0000256" key="5">
    <source>
        <dbReference type="ARBA" id="ARBA00022692"/>
    </source>
</evidence>
<evidence type="ECO:0000256" key="3">
    <source>
        <dbReference type="ARBA" id="ARBA00022448"/>
    </source>
</evidence>
<dbReference type="Proteomes" id="UP001652600">
    <property type="component" value="Chromosome 1"/>
</dbReference>
<feature type="transmembrane region" description="Helical" evidence="10">
    <location>
        <begin position="388"/>
        <end position="413"/>
    </location>
</feature>
<dbReference type="NCBIfam" id="TIGR00879">
    <property type="entry name" value="SP"/>
    <property type="match status" value="1"/>
</dbReference>
<feature type="transmembrane region" description="Helical" evidence="10">
    <location>
        <begin position="356"/>
        <end position="376"/>
    </location>
</feature>
<dbReference type="FunFam" id="1.20.1250.20:FF:000025">
    <property type="entry name" value="probable polyol transporter 4"/>
    <property type="match status" value="1"/>
</dbReference>
<feature type="transmembrane region" description="Helical" evidence="10">
    <location>
        <begin position="328"/>
        <end position="349"/>
    </location>
</feature>
<dbReference type="GeneID" id="103489598"/>
<dbReference type="GO" id="GO:0015293">
    <property type="term" value="F:symporter activity"/>
    <property type="evidence" value="ECO:0007669"/>
    <property type="project" value="UniProtKB-KW"/>
</dbReference>
<evidence type="ECO:0000313" key="14">
    <source>
        <dbReference type="RefSeq" id="XP_008447044.1"/>
    </source>
</evidence>
<dbReference type="InterPro" id="IPR005829">
    <property type="entry name" value="Sugar_transporter_CS"/>
</dbReference>
<evidence type="ECO:0000256" key="2">
    <source>
        <dbReference type="ARBA" id="ARBA00010992"/>
    </source>
</evidence>
<evidence type="ECO:0000256" key="8">
    <source>
        <dbReference type="ARBA" id="ARBA00023136"/>
    </source>
</evidence>
<dbReference type="Pfam" id="PF00083">
    <property type="entry name" value="Sugar_tr"/>
    <property type="match status" value="1"/>
</dbReference>
<dbReference type="PANTHER" id="PTHR48020:SF49">
    <property type="entry name" value="SUGAR TRANSPORTER"/>
    <property type="match status" value="1"/>
</dbReference>
<dbReference type="InterPro" id="IPR020846">
    <property type="entry name" value="MFS_dom"/>
</dbReference>
<dbReference type="eggNOG" id="KOG0254">
    <property type="taxonomic scope" value="Eukaryota"/>
</dbReference>
<evidence type="ECO:0000256" key="6">
    <source>
        <dbReference type="ARBA" id="ARBA00022847"/>
    </source>
</evidence>
<evidence type="ECO:0000256" key="9">
    <source>
        <dbReference type="RuleBase" id="RU003346"/>
    </source>
</evidence>
<feature type="transmembrane region" description="Helical" evidence="10">
    <location>
        <begin position="30"/>
        <end position="50"/>
    </location>
</feature>
<reference evidence="12" key="1">
    <citation type="submission" date="2023-03" db="UniProtKB">
        <authorList>
            <consortium name="EnsemblPlants"/>
        </authorList>
    </citation>
    <scope>IDENTIFICATION</scope>
</reference>
<dbReference type="PROSITE" id="PS00217">
    <property type="entry name" value="SUGAR_TRANSPORT_2"/>
    <property type="match status" value="1"/>
</dbReference>
<protein>
    <submittedName>
        <fullName evidence="14">Polyol transporter 5-like</fullName>
    </submittedName>
</protein>
<dbReference type="InterPro" id="IPR050814">
    <property type="entry name" value="Myo-inositol_Transporter"/>
</dbReference>
<accession>A0A1S3BH35</accession>
<name>A0A1S3BH35_CUCME</name>
<evidence type="ECO:0000256" key="4">
    <source>
        <dbReference type="ARBA" id="ARBA00022597"/>
    </source>
</evidence>
<keyword evidence="13" id="KW-1185">Reference proteome</keyword>
<dbReference type="InterPro" id="IPR005828">
    <property type="entry name" value="MFS_sugar_transport-like"/>
</dbReference>
<dbReference type="Gramene" id="MELO3C012547.2.1">
    <property type="protein sequence ID" value="MELO3C012547.2.1"/>
    <property type="gene ID" value="MELO3C012547.2"/>
</dbReference>
<keyword evidence="6" id="KW-0769">Symport</keyword>
<keyword evidence="5 10" id="KW-0812">Transmembrane</keyword>
<reference evidence="14" key="2">
    <citation type="submission" date="2025-04" db="UniProtKB">
        <authorList>
            <consortium name="RefSeq"/>
        </authorList>
    </citation>
    <scope>IDENTIFICATION</scope>
</reference>
<evidence type="ECO:0000259" key="11">
    <source>
        <dbReference type="PROSITE" id="PS50850"/>
    </source>
</evidence>
<gene>
    <name evidence="14" type="primary">LOC103489598</name>
    <name evidence="12" type="synonym">103489598</name>
</gene>
<dbReference type="InParanoid" id="A0A1S3BH35"/>
<dbReference type="PRINTS" id="PR00171">
    <property type="entry name" value="SUGRTRNSPORT"/>
</dbReference>
<keyword evidence="3 9" id="KW-0813">Transport</keyword>
<feature type="domain" description="Major facilitator superfamily (MFS) profile" evidence="11">
    <location>
        <begin position="34"/>
        <end position="481"/>
    </location>
</feature>
<dbReference type="OrthoDB" id="6339427at2759"/>